<dbReference type="OrthoDB" id="9991317at2759"/>
<dbReference type="AlphaFoldDB" id="A0A0D7BCS1"/>
<dbReference type="EMBL" id="KN880511">
    <property type="protein sequence ID" value="KIY68050.1"/>
    <property type="molecule type" value="Genomic_DNA"/>
</dbReference>
<reference evidence="2 3" key="1">
    <citation type="journal article" date="2015" name="Fungal Genet. Biol.">
        <title>Evolution of novel wood decay mechanisms in Agaricales revealed by the genome sequences of Fistulina hepatica and Cylindrobasidium torrendii.</title>
        <authorList>
            <person name="Floudas D."/>
            <person name="Held B.W."/>
            <person name="Riley R."/>
            <person name="Nagy L.G."/>
            <person name="Koehler G."/>
            <person name="Ransdell A.S."/>
            <person name="Younus H."/>
            <person name="Chow J."/>
            <person name="Chiniquy J."/>
            <person name="Lipzen A."/>
            <person name="Tritt A."/>
            <person name="Sun H."/>
            <person name="Haridas S."/>
            <person name="LaButti K."/>
            <person name="Ohm R.A."/>
            <person name="Kues U."/>
            <person name="Blanchette R.A."/>
            <person name="Grigoriev I.V."/>
            <person name="Minto R.E."/>
            <person name="Hibbett D.S."/>
        </authorList>
    </citation>
    <scope>NUCLEOTIDE SEQUENCE [LARGE SCALE GENOMIC DNA]</scope>
    <source>
        <strain evidence="2 3">FP15055 ss-10</strain>
    </source>
</reference>
<evidence type="ECO:0000313" key="2">
    <source>
        <dbReference type="EMBL" id="KIY68050.1"/>
    </source>
</evidence>
<feature type="domain" description="CHAT" evidence="1">
    <location>
        <begin position="887"/>
        <end position="1172"/>
    </location>
</feature>
<evidence type="ECO:0000259" key="1">
    <source>
        <dbReference type="Pfam" id="PF12770"/>
    </source>
</evidence>
<gene>
    <name evidence="2" type="ORF">CYLTODRAFT_396027</name>
</gene>
<organism evidence="2 3">
    <name type="scientific">Cylindrobasidium torrendii FP15055 ss-10</name>
    <dbReference type="NCBI Taxonomy" id="1314674"/>
    <lineage>
        <taxon>Eukaryota</taxon>
        <taxon>Fungi</taxon>
        <taxon>Dikarya</taxon>
        <taxon>Basidiomycota</taxon>
        <taxon>Agaricomycotina</taxon>
        <taxon>Agaricomycetes</taxon>
        <taxon>Agaricomycetidae</taxon>
        <taxon>Agaricales</taxon>
        <taxon>Marasmiineae</taxon>
        <taxon>Physalacriaceae</taxon>
        <taxon>Cylindrobasidium</taxon>
    </lineage>
</organism>
<sequence>MSSDDQLTPAIRLALQLSMLPSDNFDEVLAHINNSLPYDIWDEEAMAKVDPSVLIQDMDARSARMSPEDKINTADIVRRDFETTGDVRQLESAISLTQQALAAPNASDEVTRVALHNLNVMYNTHFQRTGDFQSLNASIDAIRKAVDFSQDNEGKAEGLYTLGGRLTQRFEALSERDDLEAAIAAYVNGLSLLLPDDNHRALFSSKITASLKRYLEIHHSSDALHGTIASLVRQDSHIDAHTRAIMLGEAAEYARLQFEQVGTLQLLEDAITLFSHATNLSPDAHQIVSALGVALLIRFERLGEPADLDTAIELQQRACSLVDDNDDGKPGILHNLGNILQVRFSHTGRVEDIDEAINVHIRSVYHFKNSSLADTFPFYSSLGTAYHRRYDHLRHPEDINKAAEAKEKAVSLVPDDHPARAQLLNGYGSALLVQYTLFHGKGFLDEAVSAHRAAVELTPRDHATRVPRLHNLVQTLQARFRSLGDLDDIQGAVNSAQEVVSLIPDDSIQRKAVSLFSLGVCWKLKYTVSFNSSDLDGAISAFRRAAEMLPLGLETSKFNTELGTMLLHRSEQNENTGDRDEAVAVLDVGAHTTSSPIAFQFVCAIQYAQTCTKYREAQVAMDAYTHLFGLIPRVIWIGDNLVRRFEDIHLVRGAVNGAVAHAISSGEIKQALEWAEQGRCVVWNQILQLRRPTNGLEDDLAAKLKSVADELQKLGMESHSNPMGGANAGLVTQILTAMMDISVNEETVPEGMSREDFVRRSVALVGALGDANGQRQRSLTLEYESLLQQAQALPGHDQSIRPKHFEELRASAKDGPVVLFNLHSTRCDALVLVDSSEGAIHVPLTTFTRPIADDMLSTFLGDLDDAGLRSRSRGFSRATPERELRAVLAGLWRHVVEPVLQAVKPHIPEGDNLPRITWCTSGELTFLPLHAAGLYNIKGASANDKAFKHIMSSYTPSVTALLDAQQRARSTIASNTPRLLAVSQPTTPEAEELPATVEEVKLIGALVPGMTWLNDTAGTREAVLHGLREHNWVHLSCHGVQNMEQPLKSAFLLQDGGLELVDIMKESFGHTQLAFLSACRTAAGDEQRPEEAVHLAAGMLMAGFQNVVATLWSIGDEDALFASEQFYSYLMEKGNGDSGNACRALHHAASRLRERVGDGQFLRWAPFVHIGA</sequence>
<protein>
    <recommendedName>
        <fullName evidence="1">CHAT domain-containing protein</fullName>
    </recommendedName>
</protein>
<dbReference type="SUPFAM" id="SSF81901">
    <property type="entry name" value="HCP-like"/>
    <property type="match status" value="1"/>
</dbReference>
<dbReference type="InterPro" id="IPR011990">
    <property type="entry name" value="TPR-like_helical_dom_sf"/>
</dbReference>
<proteinExistence type="predicted"/>
<dbReference type="Proteomes" id="UP000054007">
    <property type="component" value="Unassembled WGS sequence"/>
</dbReference>
<dbReference type="Gene3D" id="1.25.40.10">
    <property type="entry name" value="Tetratricopeptide repeat domain"/>
    <property type="match status" value="1"/>
</dbReference>
<dbReference type="InterPro" id="IPR024983">
    <property type="entry name" value="CHAT_dom"/>
</dbReference>
<dbReference type="STRING" id="1314674.A0A0D7BCS1"/>
<evidence type="ECO:0000313" key="3">
    <source>
        <dbReference type="Proteomes" id="UP000054007"/>
    </source>
</evidence>
<accession>A0A0D7BCS1</accession>
<keyword evidence="3" id="KW-1185">Reference proteome</keyword>
<dbReference type="Pfam" id="PF12770">
    <property type="entry name" value="CHAT"/>
    <property type="match status" value="1"/>
</dbReference>
<name>A0A0D7BCS1_9AGAR</name>